<dbReference type="PANTHER" id="PTHR42760">
    <property type="entry name" value="SHORT-CHAIN DEHYDROGENASES/REDUCTASES FAMILY MEMBER"/>
    <property type="match status" value="1"/>
</dbReference>
<dbReference type="Pfam" id="PF13561">
    <property type="entry name" value="adh_short_C2"/>
    <property type="match status" value="1"/>
</dbReference>
<dbReference type="InterPro" id="IPR020904">
    <property type="entry name" value="Sc_DH/Rdtase_CS"/>
</dbReference>
<sequence>MTDRYQSLIQNPIAQFLVKNLGLPNPPELERWRGSGPLVDGTVLLGGTDDGIALPELPTLLKNAGVDTTTVRAEGRRYKGLVFDATGIDSTQGLVAIQQFFTPVLRQLAPSARIVVLGLLPERTETTGAAIAQRGLEGFVRSLGKEIGANGSTANLVYVAPESRDAVDATLQFLLSPKSTFVDGQVVRIGTTELTAADAPADPAKPLAGKVALVTGASRGLGAAMARTLHRDGASIIGLDVPPLQTDLASLMAELGGTSVIADITAEDAPATIADQLGDGVDIVVHNAGITRDKRLKNMKPENWDKVIDVSVGAPQRITEELLSRGLVREGGRIIGISSIAGIAGNNGQTNYGTAKAGVIGFVQDLAPRVTDRRITVNAIAPGFIETDMVKTMPIGIREAGRRLSSLSQGGQPVDVAEAIAWYCHPGSGAITGNVVRVCGQGFLGA</sequence>
<evidence type="ECO:0000256" key="1">
    <source>
        <dbReference type="ARBA" id="ARBA00006484"/>
    </source>
</evidence>
<dbReference type="AlphaFoldDB" id="A0A3L8PKL8"/>
<organism evidence="3 4">
    <name type="scientific">Aeromicrobium phragmitis</name>
    <dbReference type="NCBI Taxonomy" id="2478914"/>
    <lineage>
        <taxon>Bacteria</taxon>
        <taxon>Bacillati</taxon>
        <taxon>Actinomycetota</taxon>
        <taxon>Actinomycetes</taxon>
        <taxon>Propionibacteriales</taxon>
        <taxon>Nocardioidaceae</taxon>
        <taxon>Aeromicrobium</taxon>
    </lineage>
</organism>
<dbReference type="Proteomes" id="UP000282515">
    <property type="component" value="Unassembled WGS sequence"/>
</dbReference>
<dbReference type="PRINTS" id="PR00081">
    <property type="entry name" value="GDHRDH"/>
</dbReference>
<dbReference type="OrthoDB" id="9808187at2"/>
<dbReference type="PRINTS" id="PR00080">
    <property type="entry name" value="SDRFAMILY"/>
</dbReference>
<name>A0A3L8PKL8_9ACTN</name>
<dbReference type="InterPro" id="IPR002347">
    <property type="entry name" value="SDR_fam"/>
</dbReference>
<dbReference type="PROSITE" id="PS00061">
    <property type="entry name" value="ADH_SHORT"/>
    <property type="match status" value="1"/>
</dbReference>
<keyword evidence="4" id="KW-1185">Reference proteome</keyword>
<dbReference type="InterPro" id="IPR036291">
    <property type="entry name" value="NAD(P)-bd_dom_sf"/>
</dbReference>
<reference evidence="3 4" key="1">
    <citation type="submission" date="2018-10" db="EMBL/GenBank/DDBJ databases">
        <title>Aeromicrobium sp. 9W16Y-2 whole genome shotgun sequence.</title>
        <authorList>
            <person name="Li F."/>
        </authorList>
    </citation>
    <scope>NUCLEOTIDE SEQUENCE [LARGE SCALE GENOMIC DNA]</scope>
    <source>
        <strain evidence="3 4">9W16Y-2</strain>
    </source>
</reference>
<evidence type="ECO:0000313" key="3">
    <source>
        <dbReference type="EMBL" id="RLV55263.1"/>
    </source>
</evidence>
<dbReference type="GO" id="GO:0016616">
    <property type="term" value="F:oxidoreductase activity, acting on the CH-OH group of donors, NAD or NADP as acceptor"/>
    <property type="evidence" value="ECO:0007669"/>
    <property type="project" value="TreeGrafter"/>
</dbReference>
<dbReference type="Gene3D" id="3.40.50.720">
    <property type="entry name" value="NAD(P)-binding Rossmann-like Domain"/>
    <property type="match status" value="2"/>
</dbReference>
<comment type="caution">
    <text evidence="3">The sequence shown here is derived from an EMBL/GenBank/DDBJ whole genome shotgun (WGS) entry which is preliminary data.</text>
</comment>
<dbReference type="NCBIfam" id="NF006110">
    <property type="entry name" value="PRK08261.1"/>
    <property type="match status" value="1"/>
</dbReference>
<dbReference type="FunFam" id="3.40.50.720:FF:000338">
    <property type="entry name" value="3-oxoacyl-ACP reductase FabG"/>
    <property type="match status" value="1"/>
</dbReference>
<dbReference type="SUPFAM" id="SSF51735">
    <property type="entry name" value="NAD(P)-binding Rossmann-fold domains"/>
    <property type="match status" value="1"/>
</dbReference>
<comment type="similarity">
    <text evidence="1">Belongs to the short-chain dehydrogenases/reductases (SDR) family.</text>
</comment>
<dbReference type="InterPro" id="IPR057326">
    <property type="entry name" value="KR_dom"/>
</dbReference>
<dbReference type="RefSeq" id="WP_121794861.1">
    <property type="nucleotide sequence ID" value="NZ_RDBF01000009.1"/>
</dbReference>
<proteinExistence type="inferred from homology"/>
<feature type="domain" description="Ketoreductase" evidence="2">
    <location>
        <begin position="210"/>
        <end position="383"/>
    </location>
</feature>
<dbReference type="SMART" id="SM00822">
    <property type="entry name" value="PKS_KR"/>
    <property type="match status" value="1"/>
</dbReference>
<gene>
    <name evidence="3" type="ORF">D9V41_12245</name>
</gene>
<accession>A0A3L8PKL8</accession>
<protein>
    <submittedName>
        <fullName evidence="3">3-oxoacyl-ACP reductase</fullName>
    </submittedName>
</protein>
<evidence type="ECO:0000313" key="4">
    <source>
        <dbReference type="Proteomes" id="UP000282515"/>
    </source>
</evidence>
<evidence type="ECO:0000259" key="2">
    <source>
        <dbReference type="SMART" id="SM00822"/>
    </source>
</evidence>
<dbReference type="PANTHER" id="PTHR42760:SF78">
    <property type="entry name" value="3-OXOACYL-[ACYL-CARRIER-PROTEIN] REDUCTASE [NADH]"/>
    <property type="match status" value="1"/>
</dbReference>
<dbReference type="EMBL" id="RDBF01000009">
    <property type="protein sequence ID" value="RLV55263.1"/>
    <property type="molecule type" value="Genomic_DNA"/>
</dbReference>